<feature type="binding site" evidence="8">
    <location>
        <position position="256"/>
    </location>
    <ligand>
        <name>Mg(2+)</name>
        <dbReference type="ChEBI" id="CHEBI:18420"/>
    </ligand>
</feature>
<feature type="binding site" evidence="8">
    <location>
        <position position="113"/>
    </location>
    <ligand>
        <name>ATP</name>
        <dbReference type="ChEBI" id="CHEBI:30616"/>
    </ligand>
</feature>
<feature type="active site" description="Proton acceptor" evidence="8">
    <location>
        <position position="255"/>
    </location>
</feature>
<feature type="binding site" evidence="8">
    <location>
        <position position="126"/>
    </location>
    <ligand>
        <name>ATP</name>
        <dbReference type="ChEBI" id="CHEBI:30616"/>
    </ligand>
</feature>
<keyword evidence="7 8" id="KW-0460">Magnesium</keyword>
<keyword evidence="8" id="KW-0464">Manganese</keyword>
<keyword evidence="2 8" id="KW-0808">Transferase</keyword>
<dbReference type="Pfam" id="PF02696">
    <property type="entry name" value="SelO"/>
    <property type="match status" value="1"/>
</dbReference>
<keyword evidence="6 8" id="KW-0067">ATP-binding</keyword>
<keyword evidence="3 8" id="KW-0548">Nucleotidyltransferase</keyword>
<comment type="function">
    <text evidence="8">Nucleotidyltransferase involved in the post-translational modification of proteins. It can catalyze the addition of adenosine monophosphate (AMP) or uridine monophosphate (UMP) to a protein, resulting in modifications known as AMPylation and UMPylation.</text>
</comment>
<dbReference type="EMBL" id="RBIM01000010">
    <property type="protein sequence ID" value="RKQ89503.1"/>
    <property type="molecule type" value="Genomic_DNA"/>
</dbReference>
<feature type="binding site" evidence="8">
    <location>
        <position position="179"/>
    </location>
    <ligand>
        <name>ATP</name>
        <dbReference type="ChEBI" id="CHEBI:30616"/>
    </ligand>
</feature>
<gene>
    <name evidence="8" type="primary">ydiU</name>
    <name evidence="8" type="synonym">selO</name>
    <name evidence="9" type="ORF">C7435_3364</name>
</gene>
<keyword evidence="4 8" id="KW-0479">Metal-binding</keyword>
<dbReference type="OrthoDB" id="9776281at2"/>
<dbReference type="PANTHER" id="PTHR32057">
    <property type="entry name" value="PROTEIN ADENYLYLTRANSFERASE SELO, MITOCHONDRIAL"/>
    <property type="match status" value="1"/>
</dbReference>
<comment type="catalytic activity">
    <reaction evidence="8">
        <text>L-seryl-[protein] + ATP = 3-O-(5'-adenylyl)-L-seryl-[protein] + diphosphate</text>
        <dbReference type="Rhea" id="RHEA:58120"/>
        <dbReference type="Rhea" id="RHEA-COMP:9863"/>
        <dbReference type="Rhea" id="RHEA-COMP:15073"/>
        <dbReference type="ChEBI" id="CHEBI:29999"/>
        <dbReference type="ChEBI" id="CHEBI:30616"/>
        <dbReference type="ChEBI" id="CHEBI:33019"/>
        <dbReference type="ChEBI" id="CHEBI:142516"/>
        <dbReference type="EC" id="2.7.7.108"/>
    </reaction>
</comment>
<evidence type="ECO:0000313" key="10">
    <source>
        <dbReference type="Proteomes" id="UP000273675"/>
    </source>
</evidence>
<dbReference type="PANTHER" id="PTHR32057:SF14">
    <property type="entry name" value="PROTEIN ADENYLYLTRANSFERASE SELO, MITOCHONDRIAL"/>
    <property type="match status" value="1"/>
</dbReference>
<evidence type="ECO:0000256" key="3">
    <source>
        <dbReference type="ARBA" id="ARBA00022695"/>
    </source>
</evidence>
<accession>A0A495CVW7</accession>
<dbReference type="GO" id="GO:0005524">
    <property type="term" value="F:ATP binding"/>
    <property type="evidence" value="ECO:0007669"/>
    <property type="project" value="UniProtKB-UniRule"/>
</dbReference>
<feature type="binding site" evidence="8">
    <location>
        <position position="186"/>
    </location>
    <ligand>
        <name>ATP</name>
        <dbReference type="ChEBI" id="CHEBI:30616"/>
    </ligand>
</feature>
<feature type="binding site" evidence="8">
    <location>
        <position position="265"/>
    </location>
    <ligand>
        <name>Mg(2+)</name>
        <dbReference type="ChEBI" id="CHEBI:18420"/>
    </ligand>
</feature>
<dbReference type="GO" id="GO:0030145">
    <property type="term" value="F:manganese ion binding"/>
    <property type="evidence" value="ECO:0007669"/>
    <property type="project" value="UniProtKB-UniRule"/>
</dbReference>
<comment type="catalytic activity">
    <reaction evidence="8">
        <text>L-seryl-[protein] + UTP = O-(5'-uridylyl)-L-seryl-[protein] + diphosphate</text>
        <dbReference type="Rhea" id="RHEA:64604"/>
        <dbReference type="Rhea" id="RHEA-COMP:9863"/>
        <dbReference type="Rhea" id="RHEA-COMP:16635"/>
        <dbReference type="ChEBI" id="CHEBI:29999"/>
        <dbReference type="ChEBI" id="CHEBI:33019"/>
        <dbReference type="ChEBI" id="CHEBI:46398"/>
        <dbReference type="ChEBI" id="CHEBI:156051"/>
    </reaction>
</comment>
<comment type="similarity">
    <text evidence="1 8">Belongs to the SELO family.</text>
</comment>
<feature type="binding site" evidence="8">
    <location>
        <position position="92"/>
    </location>
    <ligand>
        <name>ATP</name>
        <dbReference type="ChEBI" id="CHEBI:30616"/>
    </ligand>
</feature>
<evidence type="ECO:0000256" key="4">
    <source>
        <dbReference type="ARBA" id="ARBA00022723"/>
    </source>
</evidence>
<dbReference type="GO" id="GO:0000287">
    <property type="term" value="F:magnesium ion binding"/>
    <property type="evidence" value="ECO:0007669"/>
    <property type="project" value="UniProtKB-UniRule"/>
</dbReference>
<dbReference type="RefSeq" id="WP_121212555.1">
    <property type="nucleotide sequence ID" value="NZ_RBIM01000010.1"/>
</dbReference>
<proteinExistence type="inferred from homology"/>
<comment type="cofactor">
    <cofactor evidence="8">
        <name>Mg(2+)</name>
        <dbReference type="ChEBI" id="CHEBI:18420"/>
    </cofactor>
    <cofactor evidence="8">
        <name>Mn(2+)</name>
        <dbReference type="ChEBI" id="CHEBI:29035"/>
    </cofactor>
</comment>
<comment type="catalytic activity">
    <reaction evidence="8">
        <text>L-tyrosyl-[protein] + ATP = O-(5'-adenylyl)-L-tyrosyl-[protein] + diphosphate</text>
        <dbReference type="Rhea" id="RHEA:54288"/>
        <dbReference type="Rhea" id="RHEA-COMP:10136"/>
        <dbReference type="Rhea" id="RHEA-COMP:13846"/>
        <dbReference type="ChEBI" id="CHEBI:30616"/>
        <dbReference type="ChEBI" id="CHEBI:33019"/>
        <dbReference type="ChEBI" id="CHEBI:46858"/>
        <dbReference type="ChEBI" id="CHEBI:83624"/>
        <dbReference type="EC" id="2.7.7.108"/>
    </reaction>
</comment>
<dbReference type="EC" id="2.7.7.108" evidence="8"/>
<evidence type="ECO:0000256" key="2">
    <source>
        <dbReference type="ARBA" id="ARBA00022679"/>
    </source>
</evidence>
<reference evidence="9 10" key="1">
    <citation type="submission" date="2018-10" db="EMBL/GenBank/DDBJ databases">
        <title>Genomic Encyclopedia of Type Strains, Phase IV (KMG-IV): sequencing the most valuable type-strain genomes for metagenomic binning, comparative biology and taxonomic classification.</title>
        <authorList>
            <person name="Goeker M."/>
        </authorList>
    </citation>
    <scope>NUCLEOTIDE SEQUENCE [LARGE SCALE GENOMIC DNA]</scope>
    <source>
        <strain evidence="9 10">DSM 4734</strain>
    </source>
</reference>
<feature type="binding site" evidence="8">
    <location>
        <position position="90"/>
    </location>
    <ligand>
        <name>ATP</name>
        <dbReference type="ChEBI" id="CHEBI:30616"/>
    </ligand>
</feature>
<evidence type="ECO:0000256" key="7">
    <source>
        <dbReference type="ARBA" id="ARBA00022842"/>
    </source>
</evidence>
<dbReference type="NCBIfam" id="NF000658">
    <property type="entry name" value="PRK00029.1"/>
    <property type="match status" value="1"/>
</dbReference>
<feature type="binding site" evidence="8">
    <location>
        <position position="265"/>
    </location>
    <ligand>
        <name>ATP</name>
        <dbReference type="ChEBI" id="CHEBI:30616"/>
    </ligand>
</feature>
<comment type="catalytic activity">
    <reaction evidence="8">
        <text>L-histidyl-[protein] + UTP = N(tele)-(5'-uridylyl)-L-histidyl-[protein] + diphosphate</text>
        <dbReference type="Rhea" id="RHEA:83891"/>
        <dbReference type="Rhea" id="RHEA-COMP:9745"/>
        <dbReference type="Rhea" id="RHEA-COMP:20239"/>
        <dbReference type="ChEBI" id="CHEBI:29979"/>
        <dbReference type="ChEBI" id="CHEBI:33019"/>
        <dbReference type="ChEBI" id="CHEBI:46398"/>
        <dbReference type="ChEBI" id="CHEBI:233474"/>
    </reaction>
</comment>
<feature type="binding site" evidence="8">
    <location>
        <position position="125"/>
    </location>
    <ligand>
        <name>ATP</name>
        <dbReference type="ChEBI" id="CHEBI:30616"/>
    </ligand>
</feature>
<name>A0A495CVW7_9PROT</name>
<dbReference type="GO" id="GO:0070733">
    <property type="term" value="F:AMPylase activity"/>
    <property type="evidence" value="ECO:0007669"/>
    <property type="project" value="UniProtKB-EC"/>
</dbReference>
<comment type="catalytic activity">
    <reaction evidence="8">
        <text>L-tyrosyl-[protein] + UTP = O-(5'-uridylyl)-L-tyrosyl-[protein] + diphosphate</text>
        <dbReference type="Rhea" id="RHEA:83887"/>
        <dbReference type="Rhea" id="RHEA-COMP:10136"/>
        <dbReference type="Rhea" id="RHEA-COMP:20238"/>
        <dbReference type="ChEBI" id="CHEBI:33019"/>
        <dbReference type="ChEBI" id="CHEBI:46398"/>
        <dbReference type="ChEBI" id="CHEBI:46858"/>
        <dbReference type="ChEBI" id="CHEBI:90602"/>
    </reaction>
</comment>
<comment type="catalytic activity">
    <reaction evidence="8">
        <text>L-threonyl-[protein] + ATP = 3-O-(5'-adenylyl)-L-threonyl-[protein] + diphosphate</text>
        <dbReference type="Rhea" id="RHEA:54292"/>
        <dbReference type="Rhea" id="RHEA-COMP:11060"/>
        <dbReference type="Rhea" id="RHEA-COMP:13847"/>
        <dbReference type="ChEBI" id="CHEBI:30013"/>
        <dbReference type="ChEBI" id="CHEBI:30616"/>
        <dbReference type="ChEBI" id="CHEBI:33019"/>
        <dbReference type="ChEBI" id="CHEBI:138113"/>
        <dbReference type="EC" id="2.7.7.108"/>
    </reaction>
</comment>
<dbReference type="AlphaFoldDB" id="A0A495CVW7"/>
<comment type="caution">
    <text evidence="9">The sequence shown here is derived from an EMBL/GenBank/DDBJ whole genome shotgun (WGS) entry which is preliminary data.</text>
</comment>
<dbReference type="HAMAP" id="MF_00692">
    <property type="entry name" value="SelO"/>
    <property type="match status" value="1"/>
</dbReference>
<sequence>MSFPPAYRPDPVFARLGDDFSDPVDPANFPAAELRFWNDRWDAAIGLGALDTAAREAHFQRFDALPDNQSRPRAMRYHGHQFRTYNPDLGDGRGFLFAQLRDDQGRLLDLATKGSGQTPWSRGGDGRLTLKGAVREVLAAEMLEAQGVYTSKAFCVFETGEQLARNDEPSPTRSAVLTRLGHSHLRFGTFQRHAFEGAADRIDTLVGHAIEHYFPQLAAAPDAPAALLAAVVEQSARLAASWMAAGFVHGVLNTDNLNLTGESFDYGPWRFLPHYEPGFTAAYFDHQGLYCFARQPEAVFWALQQLATALGVSGDRSTLEAALNTFPELYRTALLDAFLARFGVASAGEAADEVLVRSFLAFMEASKLPWEAPFHDWFCGEASAARAMAGPRASSYTGEAFDAWRAALSAHAPVRSERLDHDLFGRAEPVSLVIDKVEACWDRIADGDDWSGFNGLIADIRDAGKGFDLGRDRLGFRP</sequence>
<keyword evidence="5 8" id="KW-0547">Nucleotide-binding</keyword>
<dbReference type="InterPro" id="IPR003846">
    <property type="entry name" value="SelO"/>
</dbReference>
<organism evidence="9 10">
    <name type="scientific">Maricaulis maris</name>
    <dbReference type="NCBI Taxonomy" id="74318"/>
    <lineage>
        <taxon>Bacteria</taxon>
        <taxon>Pseudomonadati</taxon>
        <taxon>Pseudomonadota</taxon>
        <taxon>Alphaproteobacteria</taxon>
        <taxon>Maricaulales</taxon>
        <taxon>Maricaulaceae</taxon>
        <taxon>Maricaulis</taxon>
    </lineage>
</organism>
<feature type="binding site" evidence="8">
    <location>
        <position position="93"/>
    </location>
    <ligand>
        <name>ATP</name>
        <dbReference type="ChEBI" id="CHEBI:30616"/>
    </ligand>
</feature>
<evidence type="ECO:0000256" key="6">
    <source>
        <dbReference type="ARBA" id="ARBA00022840"/>
    </source>
</evidence>
<evidence type="ECO:0000256" key="5">
    <source>
        <dbReference type="ARBA" id="ARBA00022741"/>
    </source>
</evidence>
<protein>
    <recommendedName>
        <fullName evidence="8">Protein nucleotidyltransferase YdiU</fullName>
        <ecNumber evidence="8">2.7.7.-</ecNumber>
    </recommendedName>
    <alternativeName>
        <fullName evidence="8">Protein adenylyltransferase YdiU</fullName>
        <ecNumber evidence="8">2.7.7.108</ecNumber>
    </alternativeName>
    <alternativeName>
        <fullName evidence="8">Protein uridylyltransferase YdiU</fullName>
        <ecNumber evidence="8">2.7.7.-</ecNumber>
    </alternativeName>
</protein>
<dbReference type="EC" id="2.7.7.-" evidence="8"/>
<dbReference type="Proteomes" id="UP000273675">
    <property type="component" value="Unassembled WGS sequence"/>
</dbReference>
<evidence type="ECO:0000256" key="8">
    <source>
        <dbReference type="HAMAP-Rule" id="MF_00692"/>
    </source>
</evidence>
<evidence type="ECO:0000256" key="1">
    <source>
        <dbReference type="ARBA" id="ARBA00009747"/>
    </source>
</evidence>
<evidence type="ECO:0000313" key="9">
    <source>
        <dbReference type="EMBL" id="RKQ89503.1"/>
    </source>
</evidence>